<feature type="domain" description="SAM-dependent MTase RsmB/NOP-type" evidence="15">
    <location>
        <begin position="171"/>
        <end position="444"/>
    </location>
</feature>
<dbReference type="PRINTS" id="PR02008">
    <property type="entry name" value="RCMTFAMILY"/>
</dbReference>
<evidence type="ECO:0000256" key="10">
    <source>
        <dbReference type="ARBA" id="ARBA00022884"/>
    </source>
</evidence>
<dbReference type="Pfam" id="PF01029">
    <property type="entry name" value="NusB"/>
    <property type="match status" value="1"/>
</dbReference>
<evidence type="ECO:0000256" key="7">
    <source>
        <dbReference type="ARBA" id="ARBA00022603"/>
    </source>
</evidence>
<dbReference type="GO" id="GO:0003723">
    <property type="term" value="F:RNA binding"/>
    <property type="evidence" value="ECO:0007669"/>
    <property type="project" value="UniProtKB-UniRule"/>
</dbReference>
<comment type="function">
    <text evidence="1">Specifically methylates the cytosine at position 967 (m5C967) of 16S rRNA.</text>
</comment>
<dbReference type="EC" id="2.1.1.176" evidence="4"/>
<feature type="binding site" evidence="14">
    <location>
        <position position="330"/>
    </location>
    <ligand>
        <name>S-adenosyl-L-methionine</name>
        <dbReference type="ChEBI" id="CHEBI:59789"/>
    </ligand>
</feature>
<organism evidence="16 17">
    <name type="scientific">Fructilactobacillus florum DSM 22689 = JCM 16035</name>
    <dbReference type="NCBI Taxonomy" id="1423745"/>
    <lineage>
        <taxon>Bacteria</taxon>
        <taxon>Bacillati</taxon>
        <taxon>Bacillota</taxon>
        <taxon>Bacilli</taxon>
        <taxon>Lactobacillales</taxon>
        <taxon>Lactobacillaceae</taxon>
        <taxon>Fructilactobacillus</taxon>
    </lineage>
</organism>
<evidence type="ECO:0000256" key="1">
    <source>
        <dbReference type="ARBA" id="ARBA00002724"/>
    </source>
</evidence>
<evidence type="ECO:0000256" key="3">
    <source>
        <dbReference type="ARBA" id="ARBA00007494"/>
    </source>
</evidence>
<evidence type="ECO:0000256" key="14">
    <source>
        <dbReference type="PROSITE-ProRule" id="PRU01023"/>
    </source>
</evidence>
<dbReference type="Pfam" id="PF01189">
    <property type="entry name" value="Methyltr_RsmB-F"/>
    <property type="match status" value="1"/>
</dbReference>
<dbReference type="PATRIC" id="fig|1423745.4.peg.651"/>
<name>A0A0R2CU64_9LACO</name>
<evidence type="ECO:0000256" key="11">
    <source>
        <dbReference type="ARBA" id="ARBA00030399"/>
    </source>
</evidence>
<protein>
    <recommendedName>
        <fullName evidence="4">16S rRNA (cytosine(967)-C(5))-methyltransferase</fullName>
        <ecNumber evidence="4">2.1.1.176</ecNumber>
    </recommendedName>
    <alternativeName>
        <fullName evidence="11">16S rRNA m5C967 methyltransferase</fullName>
    </alternativeName>
    <alternativeName>
        <fullName evidence="12">rRNA (cytosine-C(5)-)-methyltransferase RsmB</fullName>
    </alternativeName>
</protein>
<keyword evidence="10 14" id="KW-0694">RNA-binding</keyword>
<dbReference type="EMBL" id="AYZI01000003">
    <property type="protein sequence ID" value="KRM91787.1"/>
    <property type="molecule type" value="Genomic_DNA"/>
</dbReference>
<evidence type="ECO:0000256" key="13">
    <source>
        <dbReference type="ARBA" id="ARBA00047283"/>
    </source>
</evidence>
<dbReference type="GO" id="GO:0005737">
    <property type="term" value="C:cytoplasm"/>
    <property type="evidence" value="ECO:0007669"/>
    <property type="project" value="UniProtKB-SubCell"/>
</dbReference>
<evidence type="ECO:0000256" key="9">
    <source>
        <dbReference type="ARBA" id="ARBA00022691"/>
    </source>
</evidence>
<evidence type="ECO:0000256" key="2">
    <source>
        <dbReference type="ARBA" id="ARBA00004496"/>
    </source>
</evidence>
<dbReference type="Gene3D" id="3.30.70.1170">
    <property type="entry name" value="Sun protein, domain 3"/>
    <property type="match status" value="1"/>
</dbReference>
<comment type="subcellular location">
    <subcellularLocation>
        <location evidence="2">Cytoplasm</location>
    </subcellularLocation>
</comment>
<dbReference type="GO" id="GO:0008649">
    <property type="term" value="F:rRNA methyltransferase activity"/>
    <property type="evidence" value="ECO:0007669"/>
    <property type="project" value="InterPro"/>
</dbReference>
<evidence type="ECO:0000259" key="15">
    <source>
        <dbReference type="PROSITE" id="PS51686"/>
    </source>
</evidence>
<feature type="active site" description="Nucleophile" evidence="14">
    <location>
        <position position="383"/>
    </location>
</feature>
<evidence type="ECO:0000256" key="8">
    <source>
        <dbReference type="ARBA" id="ARBA00022679"/>
    </source>
</evidence>
<dbReference type="STRING" id="1423745.GCA_001311215_00115"/>
<dbReference type="SUPFAM" id="SSF48013">
    <property type="entry name" value="NusB-like"/>
    <property type="match status" value="1"/>
</dbReference>
<dbReference type="RefSeq" id="WP_082619198.1">
    <property type="nucleotide sequence ID" value="NZ_AYZI01000003.1"/>
</dbReference>
<dbReference type="PROSITE" id="PS51686">
    <property type="entry name" value="SAM_MT_RSMB_NOP"/>
    <property type="match status" value="1"/>
</dbReference>
<evidence type="ECO:0000256" key="4">
    <source>
        <dbReference type="ARBA" id="ARBA00012140"/>
    </source>
</evidence>
<dbReference type="InterPro" id="IPR001678">
    <property type="entry name" value="MeTrfase_RsmB-F_NOP2_dom"/>
</dbReference>
<dbReference type="PROSITE" id="PS01153">
    <property type="entry name" value="NOL1_NOP2_SUN"/>
    <property type="match status" value="1"/>
</dbReference>
<keyword evidence="6" id="KW-0698">rRNA processing</keyword>
<reference evidence="16 17" key="1">
    <citation type="journal article" date="2015" name="Genome Announc.">
        <title>Expanding the biotechnology potential of lactobacilli through comparative genomics of 213 strains and associated genera.</title>
        <authorList>
            <person name="Sun Z."/>
            <person name="Harris H.M."/>
            <person name="McCann A."/>
            <person name="Guo C."/>
            <person name="Argimon S."/>
            <person name="Zhang W."/>
            <person name="Yang X."/>
            <person name="Jeffery I.B."/>
            <person name="Cooney J.C."/>
            <person name="Kagawa T.F."/>
            <person name="Liu W."/>
            <person name="Song Y."/>
            <person name="Salvetti E."/>
            <person name="Wrobel A."/>
            <person name="Rasinkangas P."/>
            <person name="Parkhill J."/>
            <person name="Rea M.C."/>
            <person name="O'Sullivan O."/>
            <person name="Ritari J."/>
            <person name="Douillard F.P."/>
            <person name="Paul Ross R."/>
            <person name="Yang R."/>
            <person name="Briner A.E."/>
            <person name="Felis G.E."/>
            <person name="de Vos W.M."/>
            <person name="Barrangou R."/>
            <person name="Klaenhammer T.R."/>
            <person name="Caufield P.W."/>
            <person name="Cui Y."/>
            <person name="Zhang H."/>
            <person name="O'Toole P.W."/>
        </authorList>
    </citation>
    <scope>NUCLEOTIDE SEQUENCE [LARGE SCALE GENOMIC DNA]</scope>
    <source>
        <strain evidence="16 17">DSM 22689</strain>
    </source>
</reference>
<evidence type="ECO:0000256" key="6">
    <source>
        <dbReference type="ARBA" id="ARBA00022552"/>
    </source>
</evidence>
<keyword evidence="7 14" id="KW-0489">Methyltransferase</keyword>
<dbReference type="NCBIfam" id="TIGR00563">
    <property type="entry name" value="rsmB"/>
    <property type="match status" value="1"/>
</dbReference>
<dbReference type="Pfam" id="PF22458">
    <property type="entry name" value="RsmF-B_ferredox"/>
    <property type="match status" value="1"/>
</dbReference>
<keyword evidence="8 14" id="KW-0808">Transferase</keyword>
<dbReference type="SUPFAM" id="SSF53335">
    <property type="entry name" value="S-adenosyl-L-methionine-dependent methyltransferases"/>
    <property type="match status" value="1"/>
</dbReference>
<feature type="binding site" evidence="14">
    <location>
        <position position="311"/>
    </location>
    <ligand>
        <name>S-adenosyl-L-methionine</name>
        <dbReference type="ChEBI" id="CHEBI:59789"/>
    </ligand>
</feature>
<dbReference type="InterPro" id="IPR023267">
    <property type="entry name" value="RCMT"/>
</dbReference>
<evidence type="ECO:0000256" key="12">
    <source>
        <dbReference type="ARBA" id="ARBA00031088"/>
    </source>
</evidence>
<comment type="caution">
    <text evidence="16">The sequence shown here is derived from an EMBL/GenBank/DDBJ whole genome shotgun (WGS) entry which is preliminary data.</text>
</comment>
<keyword evidence="5" id="KW-0963">Cytoplasm</keyword>
<dbReference type="Gene3D" id="1.10.940.10">
    <property type="entry name" value="NusB-like"/>
    <property type="match status" value="1"/>
</dbReference>
<feature type="binding site" evidence="14">
    <location>
        <begin position="260"/>
        <end position="266"/>
    </location>
    <ligand>
        <name>S-adenosyl-L-methionine</name>
        <dbReference type="ChEBI" id="CHEBI:59789"/>
    </ligand>
</feature>
<evidence type="ECO:0000313" key="16">
    <source>
        <dbReference type="EMBL" id="KRM91787.1"/>
    </source>
</evidence>
<evidence type="ECO:0000256" key="5">
    <source>
        <dbReference type="ARBA" id="ARBA00022490"/>
    </source>
</evidence>
<dbReference type="InterPro" id="IPR029063">
    <property type="entry name" value="SAM-dependent_MTases_sf"/>
</dbReference>
<proteinExistence type="inferred from homology"/>
<dbReference type="Gene3D" id="3.40.50.150">
    <property type="entry name" value="Vaccinia Virus protein VP39"/>
    <property type="match status" value="1"/>
</dbReference>
<dbReference type="NCBIfam" id="NF011494">
    <property type="entry name" value="PRK14902.1"/>
    <property type="match status" value="1"/>
</dbReference>
<dbReference type="InterPro" id="IPR054728">
    <property type="entry name" value="RsmB-like_ferredoxin"/>
</dbReference>
<dbReference type="PANTHER" id="PTHR22807">
    <property type="entry name" value="NOP2 YEAST -RELATED NOL1/NOP2/FMU SUN DOMAIN-CONTAINING"/>
    <property type="match status" value="1"/>
</dbReference>
<dbReference type="CDD" id="cd02440">
    <property type="entry name" value="AdoMet_MTases"/>
    <property type="match status" value="1"/>
</dbReference>
<dbReference type="PANTHER" id="PTHR22807:SF53">
    <property type="entry name" value="RIBOSOMAL RNA SMALL SUBUNIT METHYLTRANSFERASE B-RELATED"/>
    <property type="match status" value="1"/>
</dbReference>
<dbReference type="FunFam" id="3.40.50.150:FF:000022">
    <property type="entry name" value="Ribosomal RNA small subunit methyltransferase B"/>
    <property type="match status" value="1"/>
</dbReference>
<dbReference type="InterPro" id="IPR018314">
    <property type="entry name" value="RsmB/NOL1/NOP2-like_CS"/>
</dbReference>
<dbReference type="Proteomes" id="UP000051586">
    <property type="component" value="Unassembled WGS sequence"/>
</dbReference>
<feature type="binding site" evidence="14">
    <location>
        <position position="283"/>
    </location>
    <ligand>
        <name>S-adenosyl-L-methionine</name>
        <dbReference type="ChEBI" id="CHEBI:59789"/>
    </ligand>
</feature>
<comment type="catalytic activity">
    <reaction evidence="13">
        <text>cytidine(967) in 16S rRNA + S-adenosyl-L-methionine = 5-methylcytidine(967) in 16S rRNA + S-adenosyl-L-homocysteine + H(+)</text>
        <dbReference type="Rhea" id="RHEA:42748"/>
        <dbReference type="Rhea" id="RHEA-COMP:10219"/>
        <dbReference type="Rhea" id="RHEA-COMP:10220"/>
        <dbReference type="ChEBI" id="CHEBI:15378"/>
        <dbReference type="ChEBI" id="CHEBI:57856"/>
        <dbReference type="ChEBI" id="CHEBI:59789"/>
        <dbReference type="ChEBI" id="CHEBI:74483"/>
        <dbReference type="ChEBI" id="CHEBI:82748"/>
        <dbReference type="EC" id="2.1.1.176"/>
    </reaction>
</comment>
<dbReference type="InterPro" id="IPR049560">
    <property type="entry name" value="MeTrfase_RsmB-F_NOP2_cat"/>
</dbReference>
<sequence length="447" mass="49971">MINNQKNPRFLAVTTLERVVQGAYSNVQVDHVIKESELSDKDVRLYTRIVYGVLQHQLTLDYYINQLVARPSELPTWVRELLATALYQMTYLDKVPNRAIFDESIKIAKQRGHDGIRRLVTGVLHHVQRTGVPPIKATQDSVTYLSITASVPEWIIKRLVAEVGITKTKRILAVINQPARQSIRVNSKVSSMEQVTTELEKRGFQVAPSRVADHALVVSNQAAVKTDLFSSGAYTIQDESAMLPVQALAVRTDDNVLDTCAAPGGKTTQIAESLTTGRVLALDLHAKKLQKIKQNANRLGVDNQIEVATADARQLSSLLGDKTFQRILVDAPCSGLGLLRRKPEIRYAKHPADVTKLAQVQQQILANASQFLQPGGILIYSTCTIFKQENQEIIAQFLEQHPNFYEERVPTTFNLLPDRDQAALSIYPDDFGSDGFFVARLRRKTHE</sequence>
<dbReference type="InterPro" id="IPR035926">
    <property type="entry name" value="NusB-like_sf"/>
</dbReference>
<accession>A0A0R2CU64</accession>
<evidence type="ECO:0000313" key="17">
    <source>
        <dbReference type="Proteomes" id="UP000051586"/>
    </source>
</evidence>
<comment type="similarity">
    <text evidence="3 14">Belongs to the class I-like SAM-binding methyltransferase superfamily. RsmB/NOP family.</text>
</comment>
<dbReference type="InterPro" id="IPR004573">
    <property type="entry name" value="rRNA_ssu_MeTfrase_B"/>
</dbReference>
<gene>
    <name evidence="16" type="ORF">FC87_GL000611</name>
</gene>
<dbReference type="AlphaFoldDB" id="A0A0R2CU64"/>
<dbReference type="GO" id="GO:0006355">
    <property type="term" value="P:regulation of DNA-templated transcription"/>
    <property type="evidence" value="ECO:0007669"/>
    <property type="project" value="InterPro"/>
</dbReference>
<keyword evidence="9 14" id="KW-0949">S-adenosyl-L-methionine</keyword>
<dbReference type="InterPro" id="IPR006027">
    <property type="entry name" value="NusB_RsmB_TIM44"/>
</dbReference>